<reference evidence="2 3" key="1">
    <citation type="journal article" date="2016" name="Biochim. Biophys. Acta">
        <title>Characterization of red-shifted phycobilisomes isolated from the chlorophyll f-containing cyanobacterium Halomicronema hongdechloris.</title>
        <authorList>
            <person name="Li Y."/>
            <person name="Lin Y."/>
            <person name="Garvey C.J."/>
            <person name="Birch D."/>
            <person name="Corkery R.W."/>
            <person name="Loughlin P.C."/>
            <person name="Scheer H."/>
            <person name="Willows R.D."/>
            <person name="Chen M."/>
        </authorList>
    </citation>
    <scope>NUCLEOTIDE SEQUENCE [LARGE SCALE GENOMIC DNA]</scope>
    <source>
        <strain evidence="2 3">C2206</strain>
    </source>
</reference>
<dbReference type="RefSeq" id="WP_080811044.1">
    <property type="nucleotide sequence ID" value="NZ_CP021983.2"/>
</dbReference>
<sequence length="169" mass="18491">MTRYSWWQWSLLIAGGFGINMPALAAEQVILNYGPLSRTVAVADLEALAATGTAPERLAALLTMANQPASKLQAALTDGIEANPVLLDRVLNSWPGEWALDQMGQVIHPPSGRASRQALRSALVLSAQDDNHVTLLEVLQHYPTNEVEVEADRLEEVYNDLETLMEPFS</sequence>
<evidence type="ECO:0000313" key="3">
    <source>
        <dbReference type="Proteomes" id="UP000191901"/>
    </source>
</evidence>
<dbReference type="Pfam" id="PF07176">
    <property type="entry name" value="DUF1400"/>
    <property type="match status" value="1"/>
</dbReference>
<dbReference type="KEGG" id="hhg:XM38_018730"/>
<dbReference type="InterPro" id="IPR010802">
    <property type="entry name" value="DUF1400"/>
</dbReference>
<keyword evidence="3" id="KW-1185">Reference proteome</keyword>
<feature type="domain" description="DUF1400" evidence="1">
    <location>
        <begin position="25"/>
        <end position="149"/>
    </location>
</feature>
<dbReference type="EMBL" id="CP021983">
    <property type="protein sequence ID" value="ASC70925.1"/>
    <property type="molecule type" value="Genomic_DNA"/>
</dbReference>
<proteinExistence type="predicted"/>
<evidence type="ECO:0000313" key="2">
    <source>
        <dbReference type="EMBL" id="ASC70925.1"/>
    </source>
</evidence>
<dbReference type="STRING" id="1641165.XM38_16490"/>
<protein>
    <recommendedName>
        <fullName evidence="1">DUF1400 domain-containing protein</fullName>
    </recommendedName>
</protein>
<evidence type="ECO:0000259" key="1">
    <source>
        <dbReference type="Pfam" id="PF07176"/>
    </source>
</evidence>
<dbReference type="AlphaFoldDB" id="A0A1Z3HKV6"/>
<dbReference type="Proteomes" id="UP000191901">
    <property type="component" value="Chromosome"/>
</dbReference>
<dbReference type="OrthoDB" id="454181at2"/>
<organism evidence="2 3">
    <name type="scientific">Halomicronema hongdechloris C2206</name>
    <dbReference type="NCBI Taxonomy" id="1641165"/>
    <lineage>
        <taxon>Bacteria</taxon>
        <taxon>Bacillati</taxon>
        <taxon>Cyanobacteriota</taxon>
        <taxon>Cyanophyceae</taxon>
        <taxon>Nodosilineales</taxon>
        <taxon>Nodosilineaceae</taxon>
        <taxon>Halomicronema</taxon>
    </lineage>
</organism>
<gene>
    <name evidence="2" type="ORF">XM38_018730</name>
</gene>
<accession>A0A1Z3HKV6</accession>
<name>A0A1Z3HKV6_9CYAN</name>